<feature type="chain" id="PRO_5002103098" evidence="2">
    <location>
        <begin position="23"/>
        <end position="79"/>
    </location>
</feature>
<protein>
    <submittedName>
        <fullName evidence="3">Uncharacterized protein</fullName>
    </submittedName>
</protein>
<evidence type="ECO:0000256" key="2">
    <source>
        <dbReference type="SAM" id="SignalP"/>
    </source>
</evidence>
<evidence type="ECO:0000313" key="4">
    <source>
        <dbReference type="Proteomes" id="UP000035036"/>
    </source>
</evidence>
<keyword evidence="1" id="KW-1133">Transmembrane helix</keyword>
<keyword evidence="2" id="KW-0732">Signal</keyword>
<sequence>MKHAAGLTMLMAVLGGAAPALAAGAREDSSGIVVWMFLGFCALIVIAQLMPAVLMMLGVVKSAARDKEFTPQKAQQKSK</sequence>
<feature type="transmembrane region" description="Helical" evidence="1">
    <location>
        <begin position="32"/>
        <end position="57"/>
    </location>
</feature>
<keyword evidence="4" id="KW-1185">Reference proteome</keyword>
<accession>A0A0B5FTJ9</accession>
<organism evidence="3 4">
    <name type="scientific">Geoalkalibacter subterraneus</name>
    <dbReference type="NCBI Taxonomy" id="483547"/>
    <lineage>
        <taxon>Bacteria</taxon>
        <taxon>Pseudomonadati</taxon>
        <taxon>Thermodesulfobacteriota</taxon>
        <taxon>Desulfuromonadia</taxon>
        <taxon>Desulfuromonadales</taxon>
        <taxon>Geoalkalibacteraceae</taxon>
        <taxon>Geoalkalibacter</taxon>
    </lineage>
</organism>
<reference evidence="3 4" key="1">
    <citation type="journal article" date="2015" name="Genome Announc.">
        <title>Genomes of Geoalkalibacter ferrihydriticus Z-0531T and Geoalkalibacter subterraneus Red1T, Two Haloalkaliphilic Metal-Reducing Deltaproteobacteria.</title>
        <authorList>
            <person name="Badalamenti J.P."/>
            <person name="Krajmalnik-Brown R."/>
            <person name="Torres C.I."/>
            <person name="Bond D.R."/>
        </authorList>
    </citation>
    <scope>NUCLEOTIDE SEQUENCE [LARGE SCALE GENOMIC DNA]</scope>
    <source>
        <strain evidence="3 4">Red1</strain>
    </source>
</reference>
<proteinExistence type="predicted"/>
<keyword evidence="1" id="KW-0812">Transmembrane</keyword>
<name>A0A0B5FTJ9_9BACT</name>
<dbReference type="HOGENOM" id="CLU_189842_1_1_7"/>
<dbReference type="Proteomes" id="UP000035036">
    <property type="component" value="Chromosome"/>
</dbReference>
<dbReference type="KEGG" id="gsb:GSUB_14320"/>
<evidence type="ECO:0000313" key="3">
    <source>
        <dbReference type="EMBL" id="AJF07490.1"/>
    </source>
</evidence>
<keyword evidence="1" id="KW-0472">Membrane</keyword>
<dbReference type="EMBL" id="CP010311">
    <property type="protein sequence ID" value="AJF07490.1"/>
    <property type="molecule type" value="Genomic_DNA"/>
</dbReference>
<evidence type="ECO:0000256" key="1">
    <source>
        <dbReference type="SAM" id="Phobius"/>
    </source>
</evidence>
<feature type="signal peptide" evidence="2">
    <location>
        <begin position="1"/>
        <end position="22"/>
    </location>
</feature>
<gene>
    <name evidence="3" type="ORF">GSUB_14320</name>
</gene>
<dbReference type="AlphaFoldDB" id="A0A0B5FTJ9"/>